<name>A0A9D4M9Y3_DREPO</name>
<gene>
    <name evidence="1" type="ORF">DPMN_035626</name>
</gene>
<organism evidence="1 2">
    <name type="scientific">Dreissena polymorpha</name>
    <name type="common">Zebra mussel</name>
    <name type="synonym">Mytilus polymorpha</name>
    <dbReference type="NCBI Taxonomy" id="45954"/>
    <lineage>
        <taxon>Eukaryota</taxon>
        <taxon>Metazoa</taxon>
        <taxon>Spiralia</taxon>
        <taxon>Lophotrochozoa</taxon>
        <taxon>Mollusca</taxon>
        <taxon>Bivalvia</taxon>
        <taxon>Autobranchia</taxon>
        <taxon>Heteroconchia</taxon>
        <taxon>Euheterodonta</taxon>
        <taxon>Imparidentia</taxon>
        <taxon>Neoheterodontei</taxon>
        <taxon>Myida</taxon>
        <taxon>Dreissenoidea</taxon>
        <taxon>Dreissenidae</taxon>
        <taxon>Dreissena</taxon>
    </lineage>
</organism>
<dbReference type="InterPro" id="IPR043472">
    <property type="entry name" value="Macro_dom-like"/>
</dbReference>
<comment type="caution">
    <text evidence="1">The sequence shown here is derived from an EMBL/GenBank/DDBJ whole genome shotgun (WGS) entry which is preliminary data.</text>
</comment>
<dbReference type="Gene3D" id="3.40.220.10">
    <property type="entry name" value="Leucine Aminopeptidase, subunit E, domain 1"/>
    <property type="match status" value="1"/>
</dbReference>
<keyword evidence="2" id="KW-1185">Reference proteome</keyword>
<accession>A0A9D4M9Y3</accession>
<evidence type="ECO:0000313" key="1">
    <source>
        <dbReference type="EMBL" id="KAH3872410.1"/>
    </source>
</evidence>
<dbReference type="EMBL" id="JAIWYP010000002">
    <property type="protein sequence ID" value="KAH3872410.1"/>
    <property type="molecule type" value="Genomic_DNA"/>
</dbReference>
<sequence>MGDDGIPCCVTGCVLGPVQLSVCIGDILSTKTDAIVNSVGPNFDMNGAVAQALVKKCPNILTECQQKSE</sequence>
<evidence type="ECO:0000313" key="2">
    <source>
        <dbReference type="Proteomes" id="UP000828390"/>
    </source>
</evidence>
<dbReference type="Proteomes" id="UP000828390">
    <property type="component" value="Unassembled WGS sequence"/>
</dbReference>
<reference evidence="1" key="1">
    <citation type="journal article" date="2019" name="bioRxiv">
        <title>The Genome of the Zebra Mussel, Dreissena polymorpha: A Resource for Invasive Species Research.</title>
        <authorList>
            <person name="McCartney M.A."/>
            <person name="Auch B."/>
            <person name="Kono T."/>
            <person name="Mallez S."/>
            <person name="Zhang Y."/>
            <person name="Obille A."/>
            <person name="Becker A."/>
            <person name="Abrahante J.E."/>
            <person name="Garbe J."/>
            <person name="Badalamenti J.P."/>
            <person name="Herman A."/>
            <person name="Mangelson H."/>
            <person name="Liachko I."/>
            <person name="Sullivan S."/>
            <person name="Sone E.D."/>
            <person name="Koren S."/>
            <person name="Silverstein K.A.T."/>
            <person name="Beckman K.B."/>
            <person name="Gohl D.M."/>
        </authorList>
    </citation>
    <scope>NUCLEOTIDE SEQUENCE</scope>
    <source>
        <strain evidence="1">Duluth1</strain>
        <tissue evidence="1">Whole animal</tissue>
    </source>
</reference>
<dbReference type="SUPFAM" id="SSF52949">
    <property type="entry name" value="Macro domain-like"/>
    <property type="match status" value="1"/>
</dbReference>
<protein>
    <submittedName>
        <fullName evidence="1">Uncharacterized protein</fullName>
    </submittedName>
</protein>
<reference evidence="1" key="2">
    <citation type="submission" date="2020-11" db="EMBL/GenBank/DDBJ databases">
        <authorList>
            <person name="McCartney M.A."/>
            <person name="Auch B."/>
            <person name="Kono T."/>
            <person name="Mallez S."/>
            <person name="Becker A."/>
            <person name="Gohl D.M."/>
            <person name="Silverstein K.A.T."/>
            <person name="Koren S."/>
            <person name="Bechman K.B."/>
            <person name="Herman A."/>
            <person name="Abrahante J.E."/>
            <person name="Garbe J."/>
        </authorList>
    </citation>
    <scope>NUCLEOTIDE SEQUENCE</scope>
    <source>
        <strain evidence="1">Duluth1</strain>
        <tissue evidence="1">Whole animal</tissue>
    </source>
</reference>
<dbReference type="AlphaFoldDB" id="A0A9D4M9Y3"/>
<proteinExistence type="predicted"/>